<evidence type="ECO:0000313" key="1">
    <source>
        <dbReference type="EMBL" id="BAZ85197.1"/>
    </source>
</evidence>
<dbReference type="KEGG" id="dcm:NIES806_13970"/>
<protein>
    <submittedName>
        <fullName evidence="1">Uncharacterized protein</fullName>
    </submittedName>
</protein>
<sequence>MVVSESIIYGLQSTNFNSFVIKWVIFWKNQIDENYLFFCTKHNRLLHCQRFWGIEWIVLPRHLYDNKSKIICQPPNTLFLRLYGSKSFCLVFQLREITLPIRQ</sequence>
<dbReference type="AlphaFoldDB" id="A0A1Z4V141"/>
<organism evidence="1 2">
    <name type="scientific">Dolichospermum compactum NIES-806</name>
    <dbReference type="NCBI Taxonomy" id="1973481"/>
    <lineage>
        <taxon>Bacteria</taxon>
        <taxon>Bacillati</taxon>
        <taxon>Cyanobacteriota</taxon>
        <taxon>Cyanophyceae</taxon>
        <taxon>Nostocales</taxon>
        <taxon>Aphanizomenonaceae</taxon>
        <taxon>Dolichospermum</taxon>
        <taxon>Dolichospermum compactum</taxon>
    </lineage>
</organism>
<proteinExistence type="predicted"/>
<dbReference type="Proteomes" id="UP000218702">
    <property type="component" value="Chromosome"/>
</dbReference>
<gene>
    <name evidence="1" type="ORF">NIES806_13970</name>
</gene>
<reference evidence="1 2" key="1">
    <citation type="submission" date="2017-06" db="EMBL/GenBank/DDBJ databases">
        <title>Genome sequencing of cyanobaciteial culture collection at National Institute for Environmental Studies (NIES).</title>
        <authorList>
            <person name="Hirose Y."/>
            <person name="Shimura Y."/>
            <person name="Fujisawa T."/>
            <person name="Nakamura Y."/>
            <person name="Kawachi M."/>
        </authorList>
    </citation>
    <scope>NUCLEOTIDE SEQUENCE [LARGE SCALE GENOMIC DNA]</scope>
    <source>
        <strain evidence="1 2">NIES-806</strain>
    </source>
</reference>
<name>A0A1Z4V141_9CYAN</name>
<keyword evidence="2" id="KW-1185">Reference proteome</keyword>
<dbReference type="EMBL" id="AP018316">
    <property type="protein sequence ID" value="BAZ85197.1"/>
    <property type="molecule type" value="Genomic_DNA"/>
</dbReference>
<accession>A0A1Z4V141</accession>
<evidence type="ECO:0000313" key="2">
    <source>
        <dbReference type="Proteomes" id="UP000218702"/>
    </source>
</evidence>